<comment type="similarity">
    <text evidence="2">Belongs to the COBRA family.</text>
</comment>
<feature type="chain" id="PRO_5012010816" evidence="8">
    <location>
        <begin position="28"/>
        <end position="989"/>
    </location>
</feature>
<evidence type="ECO:0000259" key="9">
    <source>
        <dbReference type="Pfam" id="PF25079"/>
    </source>
</evidence>
<organism evidence="10 11">
    <name type="scientific">Klebsormidium nitens</name>
    <name type="common">Green alga</name>
    <name type="synonym">Ulothrix nitens</name>
    <dbReference type="NCBI Taxonomy" id="105231"/>
    <lineage>
        <taxon>Eukaryota</taxon>
        <taxon>Viridiplantae</taxon>
        <taxon>Streptophyta</taxon>
        <taxon>Klebsormidiophyceae</taxon>
        <taxon>Klebsormidiales</taxon>
        <taxon>Klebsormidiaceae</taxon>
        <taxon>Klebsormidium</taxon>
    </lineage>
</organism>
<feature type="signal peptide" evidence="8">
    <location>
        <begin position="1"/>
        <end position="27"/>
    </location>
</feature>
<keyword evidence="4 8" id="KW-0732">Signal</keyword>
<evidence type="ECO:0000256" key="8">
    <source>
        <dbReference type="SAM" id="SignalP"/>
    </source>
</evidence>
<evidence type="ECO:0000256" key="4">
    <source>
        <dbReference type="ARBA" id="ARBA00022729"/>
    </source>
</evidence>
<dbReference type="GO" id="GO:0010215">
    <property type="term" value="P:cellulose microfibril organization"/>
    <property type="evidence" value="ECO:0007669"/>
    <property type="project" value="InterPro"/>
</dbReference>
<gene>
    <name evidence="10" type="ORF">KFL_002340050</name>
</gene>
<accession>A0A1Y1I3A2</accession>
<dbReference type="STRING" id="105231.A0A1Y1I3A2"/>
<evidence type="ECO:0000256" key="2">
    <source>
        <dbReference type="ARBA" id="ARBA00005507"/>
    </source>
</evidence>
<reference evidence="10 11" key="1">
    <citation type="journal article" date="2014" name="Nat. Commun.">
        <title>Klebsormidium flaccidum genome reveals primary factors for plant terrestrial adaptation.</title>
        <authorList>
            <person name="Hori K."/>
            <person name="Maruyama F."/>
            <person name="Fujisawa T."/>
            <person name="Togashi T."/>
            <person name="Yamamoto N."/>
            <person name="Seo M."/>
            <person name="Sato S."/>
            <person name="Yamada T."/>
            <person name="Mori H."/>
            <person name="Tajima N."/>
            <person name="Moriyama T."/>
            <person name="Ikeuchi M."/>
            <person name="Watanabe M."/>
            <person name="Wada H."/>
            <person name="Kobayashi K."/>
            <person name="Saito M."/>
            <person name="Masuda T."/>
            <person name="Sasaki-Sekimoto Y."/>
            <person name="Mashiguchi K."/>
            <person name="Awai K."/>
            <person name="Shimojima M."/>
            <person name="Masuda S."/>
            <person name="Iwai M."/>
            <person name="Nobusawa T."/>
            <person name="Narise T."/>
            <person name="Kondo S."/>
            <person name="Saito H."/>
            <person name="Sato R."/>
            <person name="Murakawa M."/>
            <person name="Ihara Y."/>
            <person name="Oshima-Yamada Y."/>
            <person name="Ohtaka K."/>
            <person name="Satoh M."/>
            <person name="Sonobe K."/>
            <person name="Ishii M."/>
            <person name="Ohtani R."/>
            <person name="Kanamori-Sato M."/>
            <person name="Honoki R."/>
            <person name="Miyazaki D."/>
            <person name="Mochizuki H."/>
            <person name="Umetsu J."/>
            <person name="Higashi K."/>
            <person name="Shibata D."/>
            <person name="Kamiya Y."/>
            <person name="Sato N."/>
            <person name="Nakamura Y."/>
            <person name="Tabata S."/>
            <person name="Ida S."/>
            <person name="Kurokawa K."/>
            <person name="Ohta H."/>
        </authorList>
    </citation>
    <scope>NUCLEOTIDE SEQUENCE [LARGE SCALE GENOMIC DNA]</scope>
    <source>
        <strain evidence="10 11">NIES-2285</strain>
    </source>
</reference>
<dbReference type="InterPro" id="IPR006918">
    <property type="entry name" value="COBRA_pln"/>
</dbReference>
<evidence type="ECO:0000313" key="11">
    <source>
        <dbReference type="Proteomes" id="UP000054558"/>
    </source>
</evidence>
<dbReference type="InterPro" id="IPR056900">
    <property type="entry name" value="COB_C"/>
</dbReference>
<comment type="subcellular location">
    <subcellularLocation>
        <location evidence="1">Cell membrane</location>
    </subcellularLocation>
</comment>
<keyword evidence="6" id="KW-0325">Glycoprotein</keyword>
<dbReference type="EMBL" id="DF237183">
    <property type="protein sequence ID" value="GAQ85415.1"/>
    <property type="molecule type" value="Genomic_DNA"/>
</dbReference>
<evidence type="ECO:0000256" key="1">
    <source>
        <dbReference type="ARBA" id="ARBA00004236"/>
    </source>
</evidence>
<dbReference type="Pfam" id="PF04833">
    <property type="entry name" value="COBRA"/>
    <property type="match status" value="1"/>
</dbReference>
<protein>
    <submittedName>
        <fullName evidence="10">COBRA-like extracellular glycosyl-phosphatidyl inositol-anchored protein family</fullName>
    </submittedName>
</protein>
<dbReference type="GO" id="GO:0005886">
    <property type="term" value="C:plasma membrane"/>
    <property type="evidence" value="ECO:0007669"/>
    <property type="project" value="UniProtKB-SubCell"/>
</dbReference>
<dbReference type="AlphaFoldDB" id="A0A1Y1I3A2"/>
<dbReference type="Proteomes" id="UP000054558">
    <property type="component" value="Unassembled WGS sequence"/>
</dbReference>
<name>A0A1Y1I3A2_KLENI</name>
<dbReference type="PANTHER" id="PTHR31052">
    <property type="entry name" value="COBRA-LIKE PROTEIN 7"/>
    <property type="match status" value="1"/>
</dbReference>
<keyword evidence="3" id="KW-1003">Cell membrane</keyword>
<evidence type="ECO:0000256" key="5">
    <source>
        <dbReference type="ARBA" id="ARBA00023136"/>
    </source>
</evidence>
<feature type="domain" description="COBRA C-terminal" evidence="9">
    <location>
        <begin position="757"/>
        <end position="963"/>
    </location>
</feature>
<feature type="region of interest" description="Disordered" evidence="7">
    <location>
        <begin position="359"/>
        <end position="378"/>
    </location>
</feature>
<proteinExistence type="inferred from homology"/>
<dbReference type="OMA" id="GPQAKFY"/>
<evidence type="ECO:0000256" key="3">
    <source>
        <dbReference type="ARBA" id="ARBA00022475"/>
    </source>
</evidence>
<evidence type="ECO:0000256" key="7">
    <source>
        <dbReference type="SAM" id="MobiDB-lite"/>
    </source>
</evidence>
<dbReference type="PANTHER" id="PTHR31052:SF3">
    <property type="entry name" value="COBRA-LIKE PROTEIN 7"/>
    <property type="match status" value="1"/>
</dbReference>
<evidence type="ECO:0000256" key="6">
    <source>
        <dbReference type="ARBA" id="ARBA00023180"/>
    </source>
</evidence>
<sequence>MAIRSRLPCGLLLLGASLLCLLRIAAGASPQFCTAGTYTIQVQYTMTYPDTSPIESAAISNWWRFTSTIAMKNIGTRNLTNWALKVGFNVDEYVTAVDGASSTPLYPAYGASMTFLPPTWAPYLPTSTAVNGDTNKYYQYITISGTRIGSAATTSMFPSSLTLTAYGITCGSGTQSGSSYWLCCNEIANPPTGAPTPAPIQATSCNGVLADYIYDGDKSFPGGGTTTYSFNSRLVLSNVGTQHVYKWAAYFNFVNNENITSVANAAASPSVFPVSGNNLAISSPPWQSDLPTSLEAAGDTNKYEIQVPLTGARFGKPSGIGVLPSAMTLFFNAHPCIAKGQATSYLGDTRLRMCCAVSPPSPPSSATPGSSVNGTNATSVATGPCTGVVIDYAVNTVSMIPPVADPQPFRFEATATMQNIGSKTLKNWQLQIGYQLNEIITTVSGADIDSPLGLPAQGNTTLFNAPISTPNLPNSIDVAGDITQYIRSVSIVGTEFGAADEGDALPASLTIVDPSYLCRPGTYPSGTTNRLRVCCDERTTPLAPAPAPSALDQPLDALGVIQITWDVITSETSQYTAQVTVANNQRYRSVDSYPKGPGWALSWIWTMGEFIWSMNGAQATLVGDCARSSNAKTYGDSINLAHSCVTAPTIVDLPPDQIYAAGVANCCKNGSLSALAIDKTKNTAMFTMKVGKNLANFDRLSVVAPHNFTINQPGYICTRAKIITPTVFQINSQRSGQAFLTWSIQCYQAPTYVPPVSCCVSFSAFFNKTLAPCATCACGCNASTLAAGTCDPTAIVSPEPVSSNPYILAVDPTDAVNSLLAATNTSVINTLPVLPACSDGCPVNFHWHIQQDFLGGWSAKMVMLNRGSSPVKDWYAVVQHPGFANFSTAYSVEFTPDLVYNMLFQGYPSYNDWLLGVDKKGTPGNIQSVLLFGKNPGFEPRTMGFPTRVLLNGYECAMPQFAPTSAGHRPWVSVTVAVLAGLATVALCI</sequence>
<dbReference type="Pfam" id="PF25079">
    <property type="entry name" value="COB_C"/>
    <property type="match status" value="1"/>
</dbReference>
<dbReference type="OrthoDB" id="2012261at2759"/>
<evidence type="ECO:0000313" key="10">
    <source>
        <dbReference type="EMBL" id="GAQ85415.1"/>
    </source>
</evidence>
<keyword evidence="5" id="KW-0472">Membrane</keyword>
<keyword evidence="11" id="KW-1185">Reference proteome</keyword>